<reference evidence="2" key="1">
    <citation type="submission" date="2022-07" db="EMBL/GenBank/DDBJ databases">
        <title>Genome Sequence of Agrocybe chaxingu.</title>
        <authorList>
            <person name="Buettner E."/>
        </authorList>
    </citation>
    <scope>NUCLEOTIDE SEQUENCE</scope>
    <source>
        <strain evidence="2">MP-N11</strain>
    </source>
</reference>
<protein>
    <recommendedName>
        <fullName evidence="4">Secreted protein</fullName>
    </recommendedName>
</protein>
<dbReference type="EMBL" id="JANKHO010000130">
    <property type="protein sequence ID" value="KAJ3514728.1"/>
    <property type="molecule type" value="Genomic_DNA"/>
</dbReference>
<evidence type="ECO:0000256" key="1">
    <source>
        <dbReference type="SAM" id="SignalP"/>
    </source>
</evidence>
<evidence type="ECO:0000313" key="3">
    <source>
        <dbReference type="Proteomes" id="UP001148786"/>
    </source>
</evidence>
<dbReference type="Proteomes" id="UP001148786">
    <property type="component" value="Unassembled WGS sequence"/>
</dbReference>
<gene>
    <name evidence="2" type="ORF">NLJ89_g2197</name>
</gene>
<feature type="signal peptide" evidence="1">
    <location>
        <begin position="1"/>
        <end position="22"/>
    </location>
</feature>
<evidence type="ECO:0008006" key="4">
    <source>
        <dbReference type="Google" id="ProtNLM"/>
    </source>
</evidence>
<evidence type="ECO:0000313" key="2">
    <source>
        <dbReference type="EMBL" id="KAJ3514728.1"/>
    </source>
</evidence>
<comment type="caution">
    <text evidence="2">The sequence shown here is derived from an EMBL/GenBank/DDBJ whole genome shotgun (WGS) entry which is preliminary data.</text>
</comment>
<name>A0A9W8K7A8_9AGAR</name>
<accession>A0A9W8K7A8</accession>
<keyword evidence="1" id="KW-0732">Signal</keyword>
<dbReference type="AlphaFoldDB" id="A0A9W8K7A8"/>
<feature type="chain" id="PRO_5040766950" description="Secreted protein" evidence="1">
    <location>
        <begin position="23"/>
        <end position="73"/>
    </location>
</feature>
<proteinExistence type="predicted"/>
<sequence length="73" mass="8397">MVSTRLAFRLLLALSAMSATRAYYDDDDMLAAREYYDELEVCFNRFEAAFSTVQFPDQITMWIVGDDDVEIVA</sequence>
<organism evidence="2 3">
    <name type="scientific">Agrocybe chaxingu</name>
    <dbReference type="NCBI Taxonomy" id="84603"/>
    <lineage>
        <taxon>Eukaryota</taxon>
        <taxon>Fungi</taxon>
        <taxon>Dikarya</taxon>
        <taxon>Basidiomycota</taxon>
        <taxon>Agaricomycotina</taxon>
        <taxon>Agaricomycetes</taxon>
        <taxon>Agaricomycetidae</taxon>
        <taxon>Agaricales</taxon>
        <taxon>Agaricineae</taxon>
        <taxon>Strophariaceae</taxon>
        <taxon>Agrocybe</taxon>
    </lineage>
</organism>
<keyword evidence="3" id="KW-1185">Reference proteome</keyword>